<dbReference type="RefSeq" id="WP_135761114.1">
    <property type="nucleotide sequence ID" value="NZ_RQHW01000047.1"/>
</dbReference>
<dbReference type="SUPFAM" id="SSF55073">
    <property type="entry name" value="Nucleotide cyclase"/>
    <property type="match status" value="1"/>
</dbReference>
<evidence type="ECO:0000313" key="1">
    <source>
        <dbReference type="EMBL" id="TGN18430.1"/>
    </source>
</evidence>
<dbReference type="EMBL" id="RQHW01000047">
    <property type="protein sequence ID" value="TGN18430.1"/>
    <property type="molecule type" value="Genomic_DNA"/>
</dbReference>
<organism evidence="1 2">
    <name type="scientific">Leptospira idonii</name>
    <dbReference type="NCBI Taxonomy" id="1193500"/>
    <lineage>
        <taxon>Bacteria</taxon>
        <taxon>Pseudomonadati</taxon>
        <taxon>Spirochaetota</taxon>
        <taxon>Spirochaetia</taxon>
        <taxon>Leptospirales</taxon>
        <taxon>Leptospiraceae</taxon>
        <taxon>Leptospira</taxon>
    </lineage>
</organism>
<protein>
    <submittedName>
        <fullName evidence="1">Uncharacterized protein</fullName>
    </submittedName>
</protein>
<gene>
    <name evidence="1" type="ORF">EHS15_13620</name>
</gene>
<dbReference type="InterPro" id="IPR029787">
    <property type="entry name" value="Nucleotide_cyclase"/>
</dbReference>
<dbReference type="OrthoDB" id="321596at2"/>
<proteinExistence type="predicted"/>
<keyword evidence="2" id="KW-1185">Reference proteome</keyword>
<reference evidence="1" key="1">
    <citation type="journal article" date="2019" name="PLoS Negl. Trop. Dis.">
        <title>Revisiting the worldwide diversity of Leptospira species in the environment.</title>
        <authorList>
            <person name="Vincent A.T."/>
            <person name="Schiettekatte O."/>
            <person name="Bourhy P."/>
            <person name="Veyrier F.J."/>
            <person name="Picardeau M."/>
        </authorList>
    </citation>
    <scope>NUCLEOTIDE SEQUENCE [LARGE SCALE GENOMIC DNA]</scope>
    <source>
        <strain evidence="1">201300427</strain>
    </source>
</reference>
<dbReference type="Gene3D" id="3.30.70.270">
    <property type="match status" value="1"/>
</dbReference>
<evidence type="ECO:0000313" key="2">
    <source>
        <dbReference type="Proteomes" id="UP000298058"/>
    </source>
</evidence>
<name>A0A4R9LW39_9LEPT</name>
<dbReference type="AlphaFoldDB" id="A0A4R9LW39"/>
<sequence length="274" mass="31671">MDSIPNYTASADLKLTDYHIRKLTLAFWNAGAIYGFLFIEREPVFRLGNCSKENQLVLKIIHQIANLEKEAKPMVPARISTWEENGKNLQAVLIRFPHYELFVFGIVIQEMGVEFPKNRWSKLSDSVLTYLSMGISQREKTLLSFRSFTEVFRHKMASCFQGEVNTGILALFHLQDLSPFFKPLGVVKSQEILREVSSTLQSSARKGELCFQMNLRSFYLFCPGETMEGATKRLEAIYFPSKHMILDYKLQLFPVTKEIVDDSNRFCTLFMENF</sequence>
<comment type="caution">
    <text evidence="1">The sequence shown here is derived from an EMBL/GenBank/DDBJ whole genome shotgun (WGS) entry which is preliminary data.</text>
</comment>
<dbReference type="InterPro" id="IPR043128">
    <property type="entry name" value="Rev_trsase/Diguanyl_cyclase"/>
</dbReference>
<dbReference type="Proteomes" id="UP000298058">
    <property type="component" value="Unassembled WGS sequence"/>
</dbReference>
<accession>A0A4R9LW39</accession>